<dbReference type="EMBL" id="CM042019">
    <property type="protein sequence ID" value="KAI3825038.1"/>
    <property type="molecule type" value="Genomic_DNA"/>
</dbReference>
<reference evidence="1 2" key="2">
    <citation type="journal article" date="2022" name="Mol. Ecol. Resour.">
        <title>The genomes of chicory, endive, great burdock and yacon provide insights into Asteraceae paleo-polyploidization history and plant inulin production.</title>
        <authorList>
            <person name="Fan W."/>
            <person name="Wang S."/>
            <person name="Wang H."/>
            <person name="Wang A."/>
            <person name="Jiang F."/>
            <person name="Liu H."/>
            <person name="Zhao H."/>
            <person name="Xu D."/>
            <person name="Zhang Y."/>
        </authorList>
    </citation>
    <scope>NUCLEOTIDE SEQUENCE [LARGE SCALE GENOMIC DNA]</scope>
    <source>
        <strain evidence="2">cv. Yunnan</strain>
        <tissue evidence="1">Leaves</tissue>
    </source>
</reference>
<evidence type="ECO:0000313" key="1">
    <source>
        <dbReference type="EMBL" id="KAI3825038.1"/>
    </source>
</evidence>
<organism evidence="1 2">
    <name type="scientific">Smallanthus sonchifolius</name>
    <dbReference type="NCBI Taxonomy" id="185202"/>
    <lineage>
        <taxon>Eukaryota</taxon>
        <taxon>Viridiplantae</taxon>
        <taxon>Streptophyta</taxon>
        <taxon>Embryophyta</taxon>
        <taxon>Tracheophyta</taxon>
        <taxon>Spermatophyta</taxon>
        <taxon>Magnoliopsida</taxon>
        <taxon>eudicotyledons</taxon>
        <taxon>Gunneridae</taxon>
        <taxon>Pentapetalae</taxon>
        <taxon>asterids</taxon>
        <taxon>campanulids</taxon>
        <taxon>Asterales</taxon>
        <taxon>Asteraceae</taxon>
        <taxon>Asteroideae</taxon>
        <taxon>Heliantheae alliance</taxon>
        <taxon>Millerieae</taxon>
        <taxon>Smallanthus</taxon>
    </lineage>
</organism>
<sequence length="117" mass="12836">MISQTQAHCLPIKAPPSWSLMRNPALAPLEVYFPHCCSTITMRSPTASRLPCMNMKSVCSQASAIRCLVQGRHPCSSCFSPRLNPSSGMCSMKTLRHLVISVLKSSASSTLPHHKHF</sequence>
<reference evidence="2" key="1">
    <citation type="journal article" date="2022" name="Mol. Ecol. Resour.">
        <title>The genomes of chicory, endive, great burdock and yacon provide insights into Asteraceae palaeo-polyploidization history and plant inulin production.</title>
        <authorList>
            <person name="Fan W."/>
            <person name="Wang S."/>
            <person name="Wang H."/>
            <person name="Wang A."/>
            <person name="Jiang F."/>
            <person name="Liu H."/>
            <person name="Zhao H."/>
            <person name="Xu D."/>
            <person name="Zhang Y."/>
        </authorList>
    </citation>
    <scope>NUCLEOTIDE SEQUENCE [LARGE SCALE GENOMIC DNA]</scope>
    <source>
        <strain evidence="2">cv. Yunnan</strain>
    </source>
</reference>
<comment type="caution">
    <text evidence="1">The sequence shown here is derived from an EMBL/GenBank/DDBJ whole genome shotgun (WGS) entry which is preliminary data.</text>
</comment>
<name>A0ACB9JYJ2_9ASTR</name>
<gene>
    <name evidence="1" type="ORF">L1987_06513</name>
</gene>
<protein>
    <submittedName>
        <fullName evidence="1">Uncharacterized protein</fullName>
    </submittedName>
</protein>
<keyword evidence="2" id="KW-1185">Reference proteome</keyword>
<dbReference type="Proteomes" id="UP001056120">
    <property type="component" value="Linkage Group LG02"/>
</dbReference>
<proteinExistence type="predicted"/>
<evidence type="ECO:0000313" key="2">
    <source>
        <dbReference type="Proteomes" id="UP001056120"/>
    </source>
</evidence>
<accession>A0ACB9JYJ2</accession>